<keyword evidence="2" id="KW-0456">Lyase</keyword>
<dbReference type="InterPro" id="IPR029068">
    <property type="entry name" value="Glyas_Bleomycin-R_OHBP_Dase"/>
</dbReference>
<sequence>MSMIDHVGLGCSDLAASVAFYKAALAPLDIALITELSAEQTGSRAHAGFGVERPFLWLGAAPQASGNTHLALVATDRAEVDAFHRAALVAGGRNHGAPGLRTHYHPDYYSAFVLDPDGNNIEVVCHSAA</sequence>
<dbReference type="eggNOG" id="COG0346">
    <property type="taxonomic scope" value="Bacteria"/>
</dbReference>
<dbReference type="EMBL" id="AEQV01000095">
    <property type="protein sequence ID" value="EGD08935.1"/>
    <property type="molecule type" value="Genomic_DNA"/>
</dbReference>
<dbReference type="InterPro" id="IPR037523">
    <property type="entry name" value="VOC_core"/>
</dbReference>
<dbReference type="Pfam" id="PF00903">
    <property type="entry name" value="Glyoxalase"/>
    <property type="match status" value="1"/>
</dbReference>
<dbReference type="SUPFAM" id="SSF54593">
    <property type="entry name" value="Glyoxalase/Bleomycin resistance protein/Dihydroxybiphenyl dioxygenase"/>
    <property type="match status" value="1"/>
</dbReference>
<dbReference type="CDD" id="cd07262">
    <property type="entry name" value="VOC_like"/>
    <property type="match status" value="1"/>
</dbReference>
<organism evidence="2 3">
    <name type="scientific">Xanthomonas vesicatoria ATCC 35937</name>
    <dbReference type="NCBI Taxonomy" id="925775"/>
    <lineage>
        <taxon>Bacteria</taxon>
        <taxon>Pseudomonadati</taxon>
        <taxon>Pseudomonadota</taxon>
        <taxon>Gammaproteobacteria</taxon>
        <taxon>Lysobacterales</taxon>
        <taxon>Lysobacteraceae</taxon>
        <taxon>Xanthomonas</taxon>
    </lineage>
</organism>
<dbReference type="RefSeq" id="WP_005993554.1">
    <property type="nucleotide sequence ID" value="NZ_AEQV01000095.1"/>
</dbReference>
<dbReference type="PROSITE" id="PS51819">
    <property type="entry name" value="VOC"/>
    <property type="match status" value="1"/>
</dbReference>
<dbReference type="AlphaFoldDB" id="F0BF15"/>
<dbReference type="Proteomes" id="UP000003299">
    <property type="component" value="Unassembled WGS sequence"/>
</dbReference>
<evidence type="ECO:0000313" key="3">
    <source>
        <dbReference type="Proteomes" id="UP000003299"/>
    </source>
</evidence>
<comment type="caution">
    <text evidence="2">The sequence shown here is derived from an EMBL/GenBank/DDBJ whole genome shotgun (WGS) entry which is preliminary data.</text>
</comment>
<gene>
    <name evidence="2" type="ORF">XVE_2795</name>
</gene>
<accession>F0BF15</accession>
<evidence type="ECO:0000313" key="2">
    <source>
        <dbReference type="EMBL" id="EGD08935.1"/>
    </source>
</evidence>
<proteinExistence type="predicted"/>
<protein>
    <submittedName>
        <fullName evidence="2">Lactoylglutathione lyase-like lyase</fullName>
    </submittedName>
</protein>
<name>F0BF15_9XANT</name>
<dbReference type="PANTHER" id="PTHR35006">
    <property type="entry name" value="GLYOXALASE FAMILY PROTEIN (AFU_ORTHOLOGUE AFUA_5G14830)"/>
    <property type="match status" value="1"/>
</dbReference>
<dbReference type="Gene3D" id="3.10.180.10">
    <property type="entry name" value="2,3-Dihydroxybiphenyl 1,2-Dioxygenase, domain 1"/>
    <property type="match status" value="1"/>
</dbReference>
<dbReference type="GeneID" id="46979966"/>
<evidence type="ECO:0000259" key="1">
    <source>
        <dbReference type="PROSITE" id="PS51819"/>
    </source>
</evidence>
<dbReference type="InterPro" id="IPR004360">
    <property type="entry name" value="Glyas_Fos-R_dOase_dom"/>
</dbReference>
<dbReference type="PANTHER" id="PTHR35006:SF2">
    <property type="entry name" value="GLYOXALASE FAMILY PROTEIN (AFU_ORTHOLOGUE AFUA_5G14830)"/>
    <property type="match status" value="1"/>
</dbReference>
<feature type="domain" description="VOC" evidence="1">
    <location>
        <begin position="3"/>
        <end position="126"/>
    </location>
</feature>
<dbReference type="GO" id="GO:0016829">
    <property type="term" value="F:lyase activity"/>
    <property type="evidence" value="ECO:0007669"/>
    <property type="project" value="UniProtKB-KW"/>
</dbReference>
<reference evidence="2 3" key="1">
    <citation type="journal article" date="2011" name="BMC Genomics">
        <title>Comparative genomics reveals diversity among xanthomonads infecting tomato and pepper.</title>
        <authorList>
            <person name="Potnis N."/>
            <person name="Krasileva K."/>
            <person name="Chow V."/>
            <person name="Almeida N.F."/>
            <person name="Patil P.B."/>
            <person name="Ryan R.P."/>
            <person name="Sharlach M."/>
            <person name="Behlau F."/>
            <person name="Dow J.M."/>
            <person name="Momol M.T."/>
            <person name="White F.F."/>
            <person name="Preston J.F."/>
            <person name="Vinatzer B.A."/>
            <person name="Koebnik R."/>
            <person name="Setubal J.C."/>
            <person name="Norman D.J."/>
            <person name="Staskawicz B.J."/>
            <person name="Jones J.B."/>
        </authorList>
    </citation>
    <scope>NUCLEOTIDE SEQUENCE [LARGE SCALE GENOMIC DNA]</scope>
    <source>
        <strain evidence="2 3">ATCC 35937</strain>
    </source>
</reference>